<accession>A0A7C8NP98</accession>
<feature type="compositionally biased region" description="Polar residues" evidence="1">
    <location>
        <begin position="105"/>
        <end position="116"/>
    </location>
</feature>
<gene>
    <name evidence="2" type="ORF">TWF703_009081</name>
</gene>
<evidence type="ECO:0000313" key="3">
    <source>
        <dbReference type="Proteomes" id="UP000480548"/>
    </source>
</evidence>
<reference evidence="2 3" key="1">
    <citation type="submission" date="2019-06" db="EMBL/GenBank/DDBJ databases">
        <authorList>
            <person name="Palmer J.M."/>
        </authorList>
    </citation>
    <scope>NUCLEOTIDE SEQUENCE [LARGE SCALE GENOMIC DNA]</scope>
    <source>
        <strain evidence="2 3">TWF703</strain>
    </source>
</reference>
<feature type="region of interest" description="Disordered" evidence="1">
    <location>
        <begin position="105"/>
        <end position="129"/>
    </location>
</feature>
<dbReference type="EMBL" id="WIQZ01000065">
    <property type="protein sequence ID" value="KAF3129051.1"/>
    <property type="molecule type" value="Genomic_DNA"/>
</dbReference>
<comment type="caution">
    <text evidence="2">The sequence shown here is derived from an EMBL/GenBank/DDBJ whole genome shotgun (WGS) entry which is preliminary data.</text>
</comment>
<dbReference type="Proteomes" id="UP000480548">
    <property type="component" value="Unassembled WGS sequence"/>
</dbReference>
<name>A0A7C8NP98_ORBOL</name>
<evidence type="ECO:0000313" key="2">
    <source>
        <dbReference type="EMBL" id="KAF3129051.1"/>
    </source>
</evidence>
<proteinExistence type="predicted"/>
<sequence>MLRNMADQNGLIPVKLDAFIFNKPVCNSGVDKAKIAPITQPNYSFLRLGEGYLQSDIMHHVDLHNAWPADRNSRFTDLGTFKPFRKRQGVYLHWTMPLVYRSGLPNTSAPSKTPSSELPGITSAESDPTVPIFPDAPARWLVVRKIDDMESIQPPEARDHFKRVTAWVIESDRKWQLDELGEDVDLQVDVSPFIYAKSDENTPGEKPISLDEQAEIFIGEKIPLESWKEVGLGKDRIDLKLLGSSNQLFADYQPHCSNVFSMLDNFEYNTDYGTQYLEQAQASYYVMGWNWRESKDIFHFEKNNKASRCDKISQMNMEIKGLKGSSKVPDAMQKWLDSTDSSRTICHGAIYCVKWDTAKPPKNIPGDKYAALLNGTLRVAVGTTPLDALTTYADSHKDIEKEGTPKRLETIISKLERYLLARDDGVETQFEAADLLYNWNYLRLEGGQRYYISGDSKTESDSGIPAETLTALAELNRSQAFFDAISRRIKQLRWLMFSEWWKYCILPSPTTDMKKATRDEVTRIDLLIENLQTKAAEINKAILEYKTSNPSFLPGTRPTYYQQRDPTLLVGGVKSGWQPDFLESLQFRLDSQVLGSDWKGPITSHEDWRGLISVANEKLPEEVRDSAKALIHEFAFLDNQRVNAPSGSSEKQPPLFHDQLEVDKDENKKPILGPWRDLWNDTQPWFPLFLEWEVDYVHLPYDKYWALEEHKLSHGVATKLHYKIKDGQDLADDFKNIKLEDRDDRSLSGRVLILPQPSFSLEAKVKQFFDDTPALPDCGLDSGDEAFIKSKLRQLGFISAPLAGFTSHLITIEQGNHVKPILKVPQTGELKVIPEATRGGVGLTDARLARIGIESDVTPYGSSKKTPSTDNSTFKPVTHGQFKFAKLNIIDKFGQAITVINQRPSLTRPKVWPCISDWYKPHTVEGKGDLPNIIERDEEYPYSCEFIQVPPSINQPTRLNGAYVVPREELKEAYSYQNRISLCNDDLPFWRPMNEWDEPIWGWVVVNYANNGIQIFLPDGTFYREIRLGGQNRSVTSPEWIPFKKPENPKNVLGPKVLQLALLVEKLGNNTYLKEFVGMINAATVQLQSPPSSYAEFTSSLIGRPLALVNMAWSLELASNELSSQLAGDNEPEKYLLASPNEYPPKSQRKTYKFSFKLGDKERGFDGLVGYFNGKAPGACKLGDALDLGKFYSHYSPNDLVPTGEEPQKDFTFLKTIGKANYPSLESFYIDPSSVDAEGYETAFNRQMSQHAFGALMDPFSPIHAYSGILPVKEITLPNWTWQTAIEKMKAFFHAGPVLVVKDVPNFDADKELTADQPVTKVTKNDKNEIGVQLPSVSGNQWAWLQPYMVKNKANLAERVRDYGEPKLEAEEKYMALTIDNMDQESRLEGGPYTAIEGYLQLADPPKKDQVKK</sequence>
<organism evidence="2 3">
    <name type="scientific">Orbilia oligospora</name>
    <name type="common">Nematode-trapping fungus</name>
    <name type="synonym">Arthrobotrys oligospora</name>
    <dbReference type="NCBI Taxonomy" id="2813651"/>
    <lineage>
        <taxon>Eukaryota</taxon>
        <taxon>Fungi</taxon>
        <taxon>Dikarya</taxon>
        <taxon>Ascomycota</taxon>
        <taxon>Pezizomycotina</taxon>
        <taxon>Orbiliomycetes</taxon>
        <taxon>Orbiliales</taxon>
        <taxon>Orbiliaceae</taxon>
        <taxon>Orbilia</taxon>
    </lineage>
</organism>
<evidence type="ECO:0000256" key="1">
    <source>
        <dbReference type="SAM" id="MobiDB-lite"/>
    </source>
</evidence>
<protein>
    <submittedName>
        <fullName evidence="2">Uncharacterized protein</fullName>
    </submittedName>
</protein>